<dbReference type="AlphaFoldDB" id="T1I640"/>
<dbReference type="EMBL" id="ACPB03027967">
    <property type="status" value="NOT_ANNOTATED_CDS"/>
    <property type="molecule type" value="Genomic_DNA"/>
</dbReference>
<dbReference type="Gene3D" id="1.25.40.10">
    <property type="entry name" value="Tetratricopeptide repeat domain"/>
    <property type="match status" value="1"/>
</dbReference>
<accession>T1I640</accession>
<name>T1I640_RHOPR</name>
<dbReference type="EMBL" id="ACPB03027966">
    <property type="status" value="NOT_ANNOTATED_CDS"/>
    <property type="molecule type" value="Genomic_DNA"/>
</dbReference>
<dbReference type="EnsemblMetazoa" id="RPRC011759-RA">
    <property type="protein sequence ID" value="RPRC011759-PA"/>
    <property type="gene ID" value="RPRC011759"/>
</dbReference>
<dbReference type="VEuPathDB" id="VectorBase:RPRC011759"/>
<protein>
    <submittedName>
        <fullName evidence="1">Uncharacterized protein</fullName>
    </submittedName>
</protein>
<dbReference type="InterPro" id="IPR011990">
    <property type="entry name" value="TPR-like_helical_dom_sf"/>
</dbReference>
<keyword evidence="2" id="KW-1185">Reference proteome</keyword>
<reference evidence="1" key="1">
    <citation type="submission" date="2015-05" db="UniProtKB">
        <authorList>
            <consortium name="EnsemblMetazoa"/>
        </authorList>
    </citation>
    <scope>IDENTIFICATION</scope>
</reference>
<dbReference type="STRING" id="13249.T1I640"/>
<evidence type="ECO:0000313" key="1">
    <source>
        <dbReference type="EnsemblMetazoa" id="RPRC011759-PA"/>
    </source>
</evidence>
<dbReference type="Proteomes" id="UP000015103">
    <property type="component" value="Unassembled WGS sequence"/>
</dbReference>
<proteinExistence type="predicted"/>
<evidence type="ECO:0000313" key="2">
    <source>
        <dbReference type="Proteomes" id="UP000015103"/>
    </source>
</evidence>
<dbReference type="InParanoid" id="T1I640"/>
<sequence length="304" mass="35509">MKNIPHYSELSAEQKTAITGIKANISSEYGVQGSKYALTLARQALKANPRESEWSFFVGILLGRIRHYSCEKKVTDEELSSMENAYKLNKTPQNAVFMAQTYLDVATSLKTIYSYSEDRKQIIHRGRMNEDFYKNAYNLYKEALDLNENSHKDLQIKIRCIDGQFKVIQYSGKKRENAIELENLIRAIKECLEVAPDHTYSNHIASKIYFELGDNENGFKHAYISEKNGNFQALMTIIDKKLELKIKFNSEKIFEDALKTYQDEVYLYQTYVLAIAYYIFHQYNIVLMMKYFLMAAECKMDRKH</sequence>
<dbReference type="HOGENOM" id="CLU_916964_0_0_1"/>
<organism evidence="1 2">
    <name type="scientific">Rhodnius prolixus</name>
    <name type="common">Triatomid bug</name>
    <dbReference type="NCBI Taxonomy" id="13249"/>
    <lineage>
        <taxon>Eukaryota</taxon>
        <taxon>Metazoa</taxon>
        <taxon>Ecdysozoa</taxon>
        <taxon>Arthropoda</taxon>
        <taxon>Hexapoda</taxon>
        <taxon>Insecta</taxon>
        <taxon>Pterygota</taxon>
        <taxon>Neoptera</taxon>
        <taxon>Paraneoptera</taxon>
        <taxon>Hemiptera</taxon>
        <taxon>Heteroptera</taxon>
        <taxon>Panheteroptera</taxon>
        <taxon>Cimicomorpha</taxon>
        <taxon>Reduviidae</taxon>
        <taxon>Triatominae</taxon>
        <taxon>Rhodnius</taxon>
    </lineage>
</organism>